<gene>
    <name evidence="7" type="ORF">SAMN05444354_11145</name>
</gene>
<keyword evidence="3" id="KW-0479">Metal-binding</keyword>
<dbReference type="PROSITE" id="PS51918">
    <property type="entry name" value="RADICAL_SAM"/>
    <property type="match status" value="1"/>
</dbReference>
<dbReference type="InterPro" id="IPR058240">
    <property type="entry name" value="rSAM_sf"/>
</dbReference>
<evidence type="ECO:0000259" key="6">
    <source>
        <dbReference type="PROSITE" id="PS51918"/>
    </source>
</evidence>
<evidence type="ECO:0000256" key="1">
    <source>
        <dbReference type="ARBA" id="ARBA00001966"/>
    </source>
</evidence>
<dbReference type="PANTHER" id="PTHR13932:SF5">
    <property type="entry name" value="RADICAL S-ADENOSYL METHIONINE DOMAIN-CONTAINING PROTEIN 1, MITOCHONDRIAL"/>
    <property type="match status" value="1"/>
</dbReference>
<keyword evidence="2" id="KW-0949">S-adenosyl-L-methionine</keyword>
<organism evidence="7 8">
    <name type="scientific">Stigmatella aurantiaca</name>
    <dbReference type="NCBI Taxonomy" id="41"/>
    <lineage>
        <taxon>Bacteria</taxon>
        <taxon>Pseudomonadati</taxon>
        <taxon>Myxococcota</taxon>
        <taxon>Myxococcia</taxon>
        <taxon>Myxococcales</taxon>
        <taxon>Cystobacterineae</taxon>
        <taxon>Archangiaceae</taxon>
        <taxon>Stigmatella</taxon>
    </lineage>
</organism>
<dbReference type="AlphaFoldDB" id="A0A1H7VDV7"/>
<keyword evidence="5" id="KW-0411">Iron-sulfur</keyword>
<reference evidence="8" key="1">
    <citation type="submission" date="2016-10" db="EMBL/GenBank/DDBJ databases">
        <authorList>
            <person name="Varghese N."/>
            <person name="Submissions S."/>
        </authorList>
    </citation>
    <scope>NUCLEOTIDE SEQUENCE [LARGE SCALE GENOMIC DNA]</scope>
    <source>
        <strain evidence="8">DSM 17044</strain>
    </source>
</reference>
<dbReference type="InterPro" id="IPR007197">
    <property type="entry name" value="rSAM"/>
</dbReference>
<protein>
    <submittedName>
        <fullName evidence="7">Oxygen-independent coproporphyrinogen-3 oxidase</fullName>
    </submittedName>
</protein>
<dbReference type="PANTHER" id="PTHR13932">
    <property type="entry name" value="COPROPORPHYRINIGEN III OXIDASE"/>
    <property type="match status" value="1"/>
</dbReference>
<dbReference type="InterPro" id="IPR034505">
    <property type="entry name" value="Coproporphyrinogen-III_oxidase"/>
</dbReference>
<evidence type="ECO:0000256" key="5">
    <source>
        <dbReference type="ARBA" id="ARBA00023014"/>
    </source>
</evidence>
<dbReference type="GO" id="GO:0003824">
    <property type="term" value="F:catalytic activity"/>
    <property type="evidence" value="ECO:0007669"/>
    <property type="project" value="InterPro"/>
</dbReference>
<evidence type="ECO:0000313" key="8">
    <source>
        <dbReference type="Proteomes" id="UP000182719"/>
    </source>
</evidence>
<dbReference type="Proteomes" id="UP000182719">
    <property type="component" value="Unassembled WGS sequence"/>
</dbReference>
<proteinExistence type="predicted"/>
<evidence type="ECO:0000256" key="3">
    <source>
        <dbReference type="ARBA" id="ARBA00022723"/>
    </source>
</evidence>
<name>A0A1H7VDV7_STIAU</name>
<dbReference type="OrthoDB" id="9808022at2"/>
<evidence type="ECO:0000256" key="4">
    <source>
        <dbReference type="ARBA" id="ARBA00023004"/>
    </source>
</evidence>
<dbReference type="GO" id="GO:0006779">
    <property type="term" value="P:porphyrin-containing compound biosynthetic process"/>
    <property type="evidence" value="ECO:0007669"/>
    <property type="project" value="TreeGrafter"/>
</dbReference>
<dbReference type="SUPFAM" id="SSF102114">
    <property type="entry name" value="Radical SAM enzymes"/>
    <property type="match status" value="1"/>
</dbReference>
<dbReference type="Pfam" id="PF04055">
    <property type="entry name" value="Radical_SAM"/>
    <property type="match status" value="1"/>
</dbReference>
<dbReference type="InterPro" id="IPR006638">
    <property type="entry name" value="Elp3/MiaA/NifB-like_rSAM"/>
</dbReference>
<dbReference type="GO" id="GO:0005737">
    <property type="term" value="C:cytoplasm"/>
    <property type="evidence" value="ECO:0007669"/>
    <property type="project" value="TreeGrafter"/>
</dbReference>
<feature type="domain" description="Radical SAM core" evidence="6">
    <location>
        <begin position="59"/>
        <end position="296"/>
    </location>
</feature>
<accession>A0A1H7VDV7</accession>
<keyword evidence="4" id="KW-0408">Iron</keyword>
<keyword evidence="8" id="KW-1185">Reference proteome</keyword>
<sequence>MSPSVGRPARSSAEAARDFIERNLNVRQVNKVLHAFPSPRMWQETDIPVRERLEARKAAQESHDLALYVAVPYCIRTDPDRCGYCLFPVEVYTGNNDLDTYFSYLRREGELYRGLFEKDRVVNIYFGGGTSNLYRADRYPQLMDLVREHFTLPAGVSITLEGIPQLFTREKLQKIKESGMNRVSMGVQQMNDELNALSGRKQTVKHTLQTIEWCQELGLPCNVDLIFGWPRQTVSTMMKDLELLVSTGIHHITHYELNVGGPTDFALNRRHELPSVAENLEMYRVSRDFLKSCGYVQLTPYDWEKIDAPEQRLYEECERDFRATDIFGWGYAGVSQFTGAGGRGAWTYRQHTSIKDYYKAIDEGRIPLEHGFTHQEVDYRLSQLFRNLQGLEVDLDAYQRAFGVELMDEYAGAWQALTERGFVALEGRKLRLVGDGVFYTPMIQTLLSRERIAELSSSLRASARPAALSGT</sequence>
<dbReference type="Gene3D" id="3.20.20.70">
    <property type="entry name" value="Aldolase class I"/>
    <property type="match status" value="1"/>
</dbReference>
<dbReference type="EMBL" id="FOAP01000011">
    <property type="protein sequence ID" value="SEM07069.1"/>
    <property type="molecule type" value="Genomic_DNA"/>
</dbReference>
<dbReference type="GO" id="GO:0051539">
    <property type="term" value="F:4 iron, 4 sulfur cluster binding"/>
    <property type="evidence" value="ECO:0007669"/>
    <property type="project" value="TreeGrafter"/>
</dbReference>
<dbReference type="GO" id="GO:0046872">
    <property type="term" value="F:metal ion binding"/>
    <property type="evidence" value="ECO:0007669"/>
    <property type="project" value="UniProtKB-KW"/>
</dbReference>
<dbReference type="RefSeq" id="WP_075008321.1">
    <property type="nucleotide sequence ID" value="NZ_FOAP01000011.1"/>
</dbReference>
<dbReference type="SMART" id="SM00729">
    <property type="entry name" value="Elp3"/>
    <property type="match status" value="1"/>
</dbReference>
<dbReference type="SFLD" id="SFLDG01065">
    <property type="entry name" value="anaerobic_coproporphyrinogen-I"/>
    <property type="match status" value="1"/>
</dbReference>
<evidence type="ECO:0000313" key="7">
    <source>
        <dbReference type="EMBL" id="SEM07069.1"/>
    </source>
</evidence>
<comment type="cofactor">
    <cofactor evidence="1">
        <name>[4Fe-4S] cluster</name>
        <dbReference type="ChEBI" id="CHEBI:49883"/>
    </cofactor>
</comment>
<dbReference type="CDD" id="cd01335">
    <property type="entry name" value="Radical_SAM"/>
    <property type="match status" value="1"/>
</dbReference>
<evidence type="ECO:0000256" key="2">
    <source>
        <dbReference type="ARBA" id="ARBA00022691"/>
    </source>
</evidence>
<dbReference type="InterPro" id="IPR013785">
    <property type="entry name" value="Aldolase_TIM"/>
</dbReference>
<dbReference type="SFLD" id="SFLDS00029">
    <property type="entry name" value="Radical_SAM"/>
    <property type="match status" value="1"/>
</dbReference>